<reference evidence="1" key="1">
    <citation type="submission" date="2015-04" db="EMBL/GenBank/DDBJ databases">
        <title>Metagenomic characterization of fecal virome of Subantarctic and South American fur seals.</title>
        <authorList>
            <person name="Kluge M."/>
            <person name="Campos F.S."/>
            <person name="Tavares M."/>
            <person name="Roehe P.M."/>
            <person name="Giongo A."/>
            <person name="Valdez F.P."/>
            <person name="Franco A.C."/>
        </authorList>
    </citation>
    <scope>NUCLEOTIDE SEQUENCE</scope>
    <source>
        <strain evidence="1">Fur seal/ATROP49/BR/2012</strain>
    </source>
</reference>
<sequence>STRYKITMAQAQVKQDIQDIVDWYTSHQDKICLSLVFKIHKTTMKAAGQDTKIIQDINFIKQPTDDNIRQCAKNNQDEIDLAEKEYGDELH</sequence>
<proteinExistence type="predicted"/>
<feature type="non-terminal residue" evidence="1">
    <location>
        <position position="1"/>
    </location>
</feature>
<name>A0A0G2YEX9_9VIRU</name>
<dbReference type="EMBL" id="KR261080">
    <property type="protein sequence ID" value="AKI82162.1"/>
    <property type="molecule type" value="Genomic_DNA"/>
</dbReference>
<protein>
    <submittedName>
        <fullName evidence="1">Putative NS1</fullName>
    </submittedName>
</protein>
<feature type="non-terminal residue" evidence="1">
    <location>
        <position position="91"/>
    </location>
</feature>
<evidence type="ECO:0000313" key="1">
    <source>
        <dbReference type="EMBL" id="AKI82162.1"/>
    </source>
</evidence>
<organism evidence="1">
    <name type="scientific">Parvovirus fur seal/ATROP49/BR/2012</name>
    <dbReference type="NCBI Taxonomy" id="1659808"/>
    <lineage>
        <taxon>Viruses</taxon>
        <taxon>Monodnaviria</taxon>
        <taxon>Shotokuvirae</taxon>
        <taxon>Cossaviricota</taxon>
        <taxon>Quintoviricetes</taxon>
        <taxon>Piccovirales</taxon>
        <taxon>Parvoviridae</taxon>
        <taxon>Parvovirinae</taxon>
    </lineage>
</organism>
<accession>A0A0G2YEX9</accession>